<dbReference type="OrthoDB" id="4752301at2"/>
<evidence type="ECO:0000313" key="6">
    <source>
        <dbReference type="Proteomes" id="UP000269998"/>
    </source>
</evidence>
<feature type="region of interest" description="Disordered" evidence="3">
    <location>
        <begin position="29"/>
        <end position="58"/>
    </location>
</feature>
<evidence type="ECO:0000313" key="5">
    <source>
        <dbReference type="EMBL" id="VDM89293.1"/>
    </source>
</evidence>
<organism evidence="5 6">
    <name type="scientific">Mycobacterium basiliense</name>
    <dbReference type="NCBI Taxonomy" id="2094119"/>
    <lineage>
        <taxon>Bacteria</taxon>
        <taxon>Bacillati</taxon>
        <taxon>Actinomycetota</taxon>
        <taxon>Actinomycetes</taxon>
        <taxon>Mycobacteriales</taxon>
        <taxon>Mycobacteriaceae</taxon>
        <taxon>Mycobacterium</taxon>
    </lineage>
</organism>
<dbReference type="RefSeq" id="WP_158017197.1">
    <property type="nucleotide sequence ID" value="NZ_CBCSKE010000044.1"/>
</dbReference>
<dbReference type="Proteomes" id="UP000269998">
    <property type="component" value="Chromosome"/>
</dbReference>
<feature type="domain" description="Low molecular weight antigen MTB12-like C-terminal" evidence="4">
    <location>
        <begin position="56"/>
        <end position="171"/>
    </location>
</feature>
<dbReference type="EMBL" id="LR130759">
    <property type="protein sequence ID" value="VDM89293.1"/>
    <property type="molecule type" value="Genomic_DNA"/>
</dbReference>
<keyword evidence="1" id="KW-0732">Signal</keyword>
<name>A0A447GFP4_9MYCO</name>
<dbReference type="InterPro" id="IPR058644">
    <property type="entry name" value="Mtb12-like_C"/>
</dbReference>
<reference evidence="6" key="1">
    <citation type="submission" date="2018-02" db="EMBL/GenBank/DDBJ databases">
        <authorList>
            <person name="Seth-Smith MB H."/>
            <person name="Seth-Smith H."/>
        </authorList>
    </citation>
    <scope>NUCLEOTIDE SEQUENCE [LARGE SCALE GENOMIC DNA]</scope>
</reference>
<dbReference type="AlphaFoldDB" id="A0A447GFP4"/>
<evidence type="ECO:0000256" key="3">
    <source>
        <dbReference type="SAM" id="MobiDB-lite"/>
    </source>
</evidence>
<dbReference type="KEGG" id="mbai:MB901379_02866"/>
<accession>A0A447GFP4</accession>
<comment type="similarity">
    <text evidence="2">Belongs to the MTB12 family.</text>
</comment>
<dbReference type="Pfam" id="PF26580">
    <property type="entry name" value="Mtb12_C"/>
    <property type="match status" value="1"/>
</dbReference>
<evidence type="ECO:0000256" key="2">
    <source>
        <dbReference type="ARBA" id="ARBA00093774"/>
    </source>
</evidence>
<proteinExistence type="inferred from homology"/>
<feature type="compositionally biased region" description="Low complexity" evidence="3">
    <location>
        <begin position="34"/>
        <end position="52"/>
    </location>
</feature>
<evidence type="ECO:0000256" key="1">
    <source>
        <dbReference type="ARBA" id="ARBA00022729"/>
    </source>
</evidence>
<feature type="compositionally biased region" description="Pro residues" evidence="3">
    <location>
        <begin position="178"/>
        <end position="203"/>
    </location>
</feature>
<dbReference type="PROSITE" id="PS51257">
    <property type="entry name" value="PROKAR_LIPOPROTEIN"/>
    <property type="match status" value="1"/>
</dbReference>
<feature type="region of interest" description="Disordered" evidence="3">
    <location>
        <begin position="170"/>
        <end position="203"/>
    </location>
</feature>
<gene>
    <name evidence="5" type="ORF">MB901379_02866</name>
</gene>
<evidence type="ECO:0000259" key="4">
    <source>
        <dbReference type="Pfam" id="PF26580"/>
    </source>
</evidence>
<protein>
    <recommendedName>
        <fullName evidence="4">Low molecular weight antigen MTB12-like C-terminal domain-containing protein</fullName>
    </recommendedName>
</protein>
<sequence precursor="true">MYRHLNLAGLAASAVTIVATLGLSGCSHDTVKRSAPSAPSVPPVTSSTFAPRPTTPLPPPEALVDVLSRLADPAVPGVDKMDLVEGSTPETAAALDRFTTAARDGGYLPMTFAANDIAWSDRNPSNVLATVVVTTSQPDNREFSFPMEFTPFQGGWQLSRQTAEMLLTIGNSRVSTPTPSPTEVPAPNPAPIPEPPASPTPPG</sequence>
<keyword evidence="6" id="KW-1185">Reference proteome</keyword>